<evidence type="ECO:0000259" key="2">
    <source>
        <dbReference type="Pfam" id="PF00582"/>
    </source>
</evidence>
<dbReference type="InterPro" id="IPR014729">
    <property type="entry name" value="Rossmann-like_a/b/a_fold"/>
</dbReference>
<evidence type="ECO:0000256" key="1">
    <source>
        <dbReference type="ARBA" id="ARBA00008791"/>
    </source>
</evidence>
<dbReference type="Proteomes" id="UP000198921">
    <property type="component" value="Unassembled WGS sequence"/>
</dbReference>
<sequence>MSAPDTGVRTLHVLVGYDGSPSAVNAIEAAAALLPSATASILNLWEPPFTSPELRHRVMERAANAEALGRLLETEGRAEADRLARNGVKLAQAAGWDAEPLVKRTFGGDGYQFARTAEELDADLMVVGSRGMSGMRASMGSVSELVVHVSPVPVLVVPHPLTTVEWTAVESGPVVVGTDGSEHSRRALTAATELLSHRRRLMVAVEESEGSPAPSPVEGTELVTVRCAGRSGRPRATASTLADEAARRGAAVVVMGSRGRGGSRDTLVGHVTRALLHCAHRPVLVVPSRPAG</sequence>
<protein>
    <submittedName>
        <fullName evidence="3">Nucleotide-binding universal stress protein, UspA family</fullName>
    </submittedName>
</protein>
<dbReference type="PRINTS" id="PR01438">
    <property type="entry name" value="UNVRSLSTRESS"/>
</dbReference>
<comment type="similarity">
    <text evidence="1">Belongs to the universal stress protein A family.</text>
</comment>
<dbReference type="InterPro" id="IPR006015">
    <property type="entry name" value="Universal_stress_UspA"/>
</dbReference>
<dbReference type="SUPFAM" id="SSF52402">
    <property type="entry name" value="Adenine nucleotide alpha hydrolases-like"/>
    <property type="match status" value="2"/>
</dbReference>
<dbReference type="InterPro" id="IPR006016">
    <property type="entry name" value="UspA"/>
</dbReference>
<evidence type="ECO:0000313" key="4">
    <source>
        <dbReference type="Proteomes" id="UP000198921"/>
    </source>
</evidence>
<feature type="domain" description="UspA" evidence="2">
    <location>
        <begin position="238"/>
        <end position="287"/>
    </location>
</feature>
<dbReference type="AlphaFoldDB" id="A0A1H3I7I5"/>
<organism evidence="3 4">
    <name type="scientific">Geodermatophilus africanus</name>
    <dbReference type="NCBI Taxonomy" id="1137993"/>
    <lineage>
        <taxon>Bacteria</taxon>
        <taxon>Bacillati</taxon>
        <taxon>Actinomycetota</taxon>
        <taxon>Actinomycetes</taxon>
        <taxon>Geodermatophilales</taxon>
        <taxon>Geodermatophilaceae</taxon>
        <taxon>Geodermatophilus</taxon>
    </lineage>
</organism>
<evidence type="ECO:0000313" key="3">
    <source>
        <dbReference type="EMBL" id="SDY23657.1"/>
    </source>
</evidence>
<feature type="domain" description="UspA" evidence="2">
    <location>
        <begin position="12"/>
        <end position="158"/>
    </location>
</feature>
<dbReference type="OrthoDB" id="3473874at2"/>
<dbReference type="RefSeq" id="WP_091155938.1">
    <property type="nucleotide sequence ID" value="NZ_FNOT01000005.1"/>
</dbReference>
<keyword evidence="4" id="KW-1185">Reference proteome</keyword>
<dbReference type="STRING" id="1137993.SAMN05660209_02431"/>
<name>A0A1H3I7I5_9ACTN</name>
<dbReference type="CDD" id="cd00293">
    <property type="entry name" value="USP-like"/>
    <property type="match status" value="1"/>
</dbReference>
<reference evidence="4" key="1">
    <citation type="submission" date="2016-10" db="EMBL/GenBank/DDBJ databases">
        <authorList>
            <person name="Varghese N."/>
            <person name="Submissions S."/>
        </authorList>
    </citation>
    <scope>NUCLEOTIDE SEQUENCE [LARGE SCALE GENOMIC DNA]</scope>
    <source>
        <strain evidence="4">DSM 45422</strain>
    </source>
</reference>
<dbReference type="Pfam" id="PF00582">
    <property type="entry name" value="Usp"/>
    <property type="match status" value="2"/>
</dbReference>
<dbReference type="EMBL" id="FNOT01000005">
    <property type="protein sequence ID" value="SDY23657.1"/>
    <property type="molecule type" value="Genomic_DNA"/>
</dbReference>
<dbReference type="Gene3D" id="3.40.50.620">
    <property type="entry name" value="HUPs"/>
    <property type="match status" value="3"/>
</dbReference>
<dbReference type="PANTHER" id="PTHR46268">
    <property type="entry name" value="STRESS RESPONSE PROTEIN NHAX"/>
    <property type="match status" value="1"/>
</dbReference>
<dbReference type="PANTHER" id="PTHR46268:SF6">
    <property type="entry name" value="UNIVERSAL STRESS PROTEIN UP12"/>
    <property type="match status" value="1"/>
</dbReference>
<proteinExistence type="inferred from homology"/>
<accession>A0A1H3I7I5</accession>
<gene>
    <name evidence="3" type="ORF">SAMN05660209_02431</name>
</gene>